<evidence type="ECO:0000313" key="1">
    <source>
        <dbReference type="EnsemblMetazoa" id="G33089.1:cds"/>
    </source>
</evidence>
<dbReference type="AlphaFoldDB" id="A0A8W8MH29"/>
<sequence length="716" mass="82120">MWILSLDFLGLSNHLHHEKTHEKEYLPQRSDVQEQDLFTDLEDMDWSEVTLAEGDDLLDAVHACDFHDIAESSFHGDQSLLDNLDTFDFTELPGPSFARDSTVQIGGGRDDFNIRLLKEKALKTMGVKEVSYELTFNDRLFGEQKKMNEVFDLLREAFQKMLDRVKRDLRPGDIVRVAIHNEGLDLPVFVPFRPMENMNADIVLETLTHVLNTNEDVAFDSSCQVDVGAIRYPRGGKGRKMSTLALKIAKKRSIVAIYNDDNICLVRATLVVLAGACKLHPDEFRKFQMRQPTFTTGEMLIHFGVCPIWYYNDLRANHQRAQDLLTIRVCEALGIVADEPLTYACIPRLEEFLNINLYVISASMGDKFSYISTHHDQERKKVFLYHEDINDKEHFHAIPNITGFFTSSYFCQHCLVSLKKPYRHHCVNYCGVCQSYDCRKGGELCSECHRTCRSHACYRRHKTLTDKGFVPCQTAYKCPVCLQTFHISDRKPEDHRCGHYTCKSCHQATTIHLRDIESSQRDEIVQCEFGYAPSPDPDYVRCQDRSCASCRLCQHCQKSHCGQARHSFVLAVCQTACSECEEENLTSDSTCSHCGDRCSACSKIDKKTKKYLKPPCTNTCGRRERVFETLHDLGIWMFSDTHKGFTVFFHNLSYDGCFLIQYLISQTIRPSLVIYRGSKIQMFNVGKLNIRVLDSFNFLPMALGKLPKAFQLDSLK</sequence>
<evidence type="ECO:0000313" key="2">
    <source>
        <dbReference type="Proteomes" id="UP000005408"/>
    </source>
</evidence>
<keyword evidence="2" id="KW-1185">Reference proteome</keyword>
<dbReference type="PANTHER" id="PTHR33568">
    <property type="entry name" value="DNA POLYMERASE"/>
    <property type="match status" value="1"/>
</dbReference>
<proteinExistence type="predicted"/>
<protein>
    <recommendedName>
        <fullName evidence="3">DNA-directed DNA polymerase</fullName>
    </recommendedName>
</protein>
<dbReference type="PANTHER" id="PTHR33568:SF3">
    <property type="entry name" value="DNA-DIRECTED DNA POLYMERASE"/>
    <property type="match status" value="1"/>
</dbReference>
<dbReference type="EnsemblMetazoa" id="G33089.1">
    <property type="protein sequence ID" value="G33089.1:cds"/>
    <property type="gene ID" value="G33089"/>
</dbReference>
<dbReference type="Gene3D" id="3.30.420.10">
    <property type="entry name" value="Ribonuclease H-like superfamily/Ribonuclease H"/>
    <property type="match status" value="1"/>
</dbReference>
<dbReference type="InterPro" id="IPR036397">
    <property type="entry name" value="RNaseH_sf"/>
</dbReference>
<reference evidence="1" key="1">
    <citation type="submission" date="2022-08" db="UniProtKB">
        <authorList>
            <consortium name="EnsemblMetazoa"/>
        </authorList>
    </citation>
    <scope>IDENTIFICATION</scope>
    <source>
        <strain evidence="1">05x7-T-G4-1.051#20</strain>
    </source>
</reference>
<dbReference type="SUPFAM" id="SSF53098">
    <property type="entry name" value="Ribonuclease H-like"/>
    <property type="match status" value="1"/>
</dbReference>
<dbReference type="Proteomes" id="UP000005408">
    <property type="component" value="Unassembled WGS sequence"/>
</dbReference>
<evidence type="ECO:0008006" key="3">
    <source>
        <dbReference type="Google" id="ProtNLM"/>
    </source>
</evidence>
<accession>A0A8W8MH29</accession>
<name>A0A8W8MH29_MAGGI</name>
<dbReference type="GO" id="GO:0003676">
    <property type="term" value="F:nucleic acid binding"/>
    <property type="evidence" value="ECO:0007669"/>
    <property type="project" value="InterPro"/>
</dbReference>
<organism evidence="1 2">
    <name type="scientific">Magallana gigas</name>
    <name type="common">Pacific oyster</name>
    <name type="synonym">Crassostrea gigas</name>
    <dbReference type="NCBI Taxonomy" id="29159"/>
    <lineage>
        <taxon>Eukaryota</taxon>
        <taxon>Metazoa</taxon>
        <taxon>Spiralia</taxon>
        <taxon>Lophotrochozoa</taxon>
        <taxon>Mollusca</taxon>
        <taxon>Bivalvia</taxon>
        <taxon>Autobranchia</taxon>
        <taxon>Pteriomorphia</taxon>
        <taxon>Ostreida</taxon>
        <taxon>Ostreoidea</taxon>
        <taxon>Ostreidae</taxon>
        <taxon>Magallana</taxon>
    </lineage>
</organism>
<dbReference type="InterPro" id="IPR012337">
    <property type="entry name" value="RNaseH-like_sf"/>
</dbReference>